<keyword evidence="1" id="KW-0812">Transmembrane</keyword>
<organism evidence="2 3">
    <name type="scientific">Vigna mungo</name>
    <name type="common">Black gram</name>
    <name type="synonym">Phaseolus mungo</name>
    <dbReference type="NCBI Taxonomy" id="3915"/>
    <lineage>
        <taxon>Eukaryota</taxon>
        <taxon>Viridiplantae</taxon>
        <taxon>Streptophyta</taxon>
        <taxon>Embryophyta</taxon>
        <taxon>Tracheophyta</taxon>
        <taxon>Spermatophyta</taxon>
        <taxon>Magnoliopsida</taxon>
        <taxon>eudicotyledons</taxon>
        <taxon>Gunneridae</taxon>
        <taxon>Pentapetalae</taxon>
        <taxon>rosids</taxon>
        <taxon>fabids</taxon>
        <taxon>Fabales</taxon>
        <taxon>Fabaceae</taxon>
        <taxon>Papilionoideae</taxon>
        <taxon>50 kb inversion clade</taxon>
        <taxon>NPAAA clade</taxon>
        <taxon>indigoferoid/millettioid clade</taxon>
        <taxon>Phaseoleae</taxon>
        <taxon>Vigna</taxon>
    </lineage>
</organism>
<gene>
    <name evidence="2" type="ORF">V8G54_036764</name>
</gene>
<reference evidence="2 3" key="1">
    <citation type="journal article" date="2023" name="Life. Sci Alliance">
        <title>Evolutionary insights into 3D genome organization and epigenetic landscape of Vigna mungo.</title>
        <authorList>
            <person name="Junaid A."/>
            <person name="Singh B."/>
            <person name="Bhatia S."/>
        </authorList>
    </citation>
    <scope>NUCLEOTIDE SEQUENCE [LARGE SCALE GENOMIC DNA]</scope>
    <source>
        <strain evidence="2">Urdbean</strain>
    </source>
</reference>
<evidence type="ECO:0000256" key="1">
    <source>
        <dbReference type="SAM" id="Phobius"/>
    </source>
</evidence>
<sequence>MTPPGAAGWRSVTLVTTPFPLSTDTPRWRRVAKVAMHSATSLPPLISRMWLRSALGLSFVITTGGFGLFFDPGGLPLGRRPLLRFCSSPSLLLVGLSSSSPALKLVLLLPLLVGVALLALSAVSWSLG</sequence>
<evidence type="ECO:0000313" key="2">
    <source>
        <dbReference type="EMBL" id="WVY91250.1"/>
    </source>
</evidence>
<accession>A0AAQ3MI00</accession>
<proteinExistence type="predicted"/>
<dbReference type="AlphaFoldDB" id="A0AAQ3MI00"/>
<keyword evidence="1" id="KW-0472">Membrane</keyword>
<keyword evidence="1" id="KW-1133">Transmembrane helix</keyword>
<keyword evidence="3" id="KW-1185">Reference proteome</keyword>
<feature type="transmembrane region" description="Helical" evidence="1">
    <location>
        <begin position="49"/>
        <end position="70"/>
    </location>
</feature>
<protein>
    <submittedName>
        <fullName evidence="2">Uncharacterized protein</fullName>
    </submittedName>
</protein>
<feature type="transmembrane region" description="Helical" evidence="1">
    <location>
        <begin position="105"/>
        <end position="127"/>
    </location>
</feature>
<dbReference type="EMBL" id="CP144690">
    <property type="protein sequence ID" value="WVY91250.1"/>
    <property type="molecule type" value="Genomic_DNA"/>
</dbReference>
<dbReference type="Proteomes" id="UP001374535">
    <property type="component" value="Chromosome 11"/>
</dbReference>
<name>A0AAQ3MI00_VIGMU</name>
<evidence type="ECO:0000313" key="3">
    <source>
        <dbReference type="Proteomes" id="UP001374535"/>
    </source>
</evidence>